<dbReference type="InterPro" id="IPR003008">
    <property type="entry name" value="Tubulin_FtsZ_GTPase"/>
</dbReference>
<dbReference type="AlphaFoldDB" id="A0AAV2Z5R8"/>
<dbReference type="GO" id="GO:0007017">
    <property type="term" value="P:microtubule-based process"/>
    <property type="evidence" value="ECO:0007669"/>
    <property type="project" value="InterPro"/>
</dbReference>
<dbReference type="InterPro" id="IPR000217">
    <property type="entry name" value="Tubulin"/>
</dbReference>
<dbReference type="Pfam" id="PF00091">
    <property type="entry name" value="Tubulin"/>
    <property type="match status" value="1"/>
</dbReference>
<dbReference type="Gene3D" id="1.10.287.600">
    <property type="entry name" value="Helix hairpin bin"/>
    <property type="match status" value="1"/>
</dbReference>
<keyword evidence="2 5" id="KW-0493">Microtubule</keyword>
<protein>
    <recommendedName>
        <fullName evidence="10">Epsilon-tubulin</fullName>
    </recommendedName>
</protein>
<dbReference type="InterPro" id="IPR008280">
    <property type="entry name" value="Tub_FtsZ_C"/>
</dbReference>
<evidence type="ECO:0008006" key="10">
    <source>
        <dbReference type="Google" id="ProtNLM"/>
    </source>
</evidence>
<dbReference type="PRINTS" id="PR01161">
    <property type="entry name" value="TUBULIN"/>
</dbReference>
<dbReference type="GO" id="GO:0005525">
    <property type="term" value="F:GTP binding"/>
    <property type="evidence" value="ECO:0007669"/>
    <property type="project" value="UniProtKB-UniRule"/>
</dbReference>
<dbReference type="InterPro" id="IPR017975">
    <property type="entry name" value="Tubulin_CS"/>
</dbReference>
<dbReference type="InterPro" id="IPR018316">
    <property type="entry name" value="Tubulin/FtsZ_2-layer-sand-dom"/>
</dbReference>
<evidence type="ECO:0000313" key="8">
    <source>
        <dbReference type="EMBL" id="DBA00874.1"/>
    </source>
</evidence>
<dbReference type="InterPro" id="IPR036525">
    <property type="entry name" value="Tubulin/FtsZ_GTPase_sf"/>
</dbReference>
<dbReference type="InterPro" id="IPR023123">
    <property type="entry name" value="Tubulin_C"/>
</dbReference>
<dbReference type="SUPFAM" id="SSF55307">
    <property type="entry name" value="Tubulin C-terminal domain-like"/>
    <property type="match status" value="1"/>
</dbReference>
<dbReference type="PANTHER" id="PTHR11588">
    <property type="entry name" value="TUBULIN"/>
    <property type="match status" value="1"/>
</dbReference>
<evidence type="ECO:0000256" key="2">
    <source>
        <dbReference type="ARBA" id="ARBA00022701"/>
    </source>
</evidence>
<dbReference type="FunFam" id="3.40.50.1440:FF:000017">
    <property type="entry name" value="Tubulin epsilon chain"/>
    <property type="match status" value="1"/>
</dbReference>
<evidence type="ECO:0000313" key="9">
    <source>
        <dbReference type="Proteomes" id="UP001146120"/>
    </source>
</evidence>
<evidence type="ECO:0000259" key="6">
    <source>
        <dbReference type="SMART" id="SM00864"/>
    </source>
</evidence>
<keyword evidence="9" id="KW-1185">Reference proteome</keyword>
<name>A0AAV2Z5R8_9STRA</name>
<evidence type="ECO:0000256" key="4">
    <source>
        <dbReference type="ARBA" id="ARBA00023134"/>
    </source>
</evidence>
<keyword evidence="3 5" id="KW-0547">Nucleotide-binding</keyword>
<evidence type="ECO:0000256" key="5">
    <source>
        <dbReference type="RuleBase" id="RU000352"/>
    </source>
</evidence>
<dbReference type="PRINTS" id="PR01519">
    <property type="entry name" value="EPSLNTUBULIN"/>
</dbReference>
<comment type="similarity">
    <text evidence="1 5">Belongs to the tubulin family.</text>
</comment>
<dbReference type="Gene3D" id="3.40.50.1440">
    <property type="entry name" value="Tubulin/FtsZ, GTPase domain"/>
    <property type="match status" value="1"/>
</dbReference>
<reference evidence="8" key="1">
    <citation type="submission" date="2022-11" db="EMBL/GenBank/DDBJ databases">
        <authorList>
            <person name="Morgan W.R."/>
            <person name="Tartar A."/>
        </authorList>
    </citation>
    <scope>NUCLEOTIDE SEQUENCE</scope>
    <source>
        <strain evidence="8">ARSEF 373</strain>
    </source>
</reference>
<dbReference type="Proteomes" id="UP001146120">
    <property type="component" value="Unassembled WGS sequence"/>
</dbReference>
<gene>
    <name evidence="8" type="ORF">N0F65_008517</name>
</gene>
<evidence type="ECO:0000256" key="3">
    <source>
        <dbReference type="ARBA" id="ARBA00022741"/>
    </source>
</evidence>
<feature type="domain" description="Tubulin/FtsZ 2-layer sandwich" evidence="7">
    <location>
        <begin position="331"/>
        <end position="466"/>
    </location>
</feature>
<dbReference type="FunFam" id="1.10.287.600:FF:000007">
    <property type="entry name" value="tubulin epsilon chain"/>
    <property type="match status" value="1"/>
</dbReference>
<evidence type="ECO:0000256" key="1">
    <source>
        <dbReference type="ARBA" id="ARBA00009636"/>
    </source>
</evidence>
<dbReference type="GO" id="GO:0005874">
    <property type="term" value="C:microtubule"/>
    <property type="evidence" value="ECO:0007669"/>
    <property type="project" value="UniProtKB-KW"/>
</dbReference>
<dbReference type="PROSITE" id="PS00227">
    <property type="entry name" value="TUBULIN"/>
    <property type="match status" value="1"/>
</dbReference>
<evidence type="ECO:0000259" key="7">
    <source>
        <dbReference type="SMART" id="SM00865"/>
    </source>
</evidence>
<dbReference type="EMBL" id="DAKRPA010000057">
    <property type="protein sequence ID" value="DBA00874.1"/>
    <property type="molecule type" value="Genomic_DNA"/>
</dbReference>
<dbReference type="Pfam" id="PF03953">
    <property type="entry name" value="Tubulin_C"/>
    <property type="match status" value="1"/>
</dbReference>
<organism evidence="8 9">
    <name type="scientific">Lagenidium giganteum</name>
    <dbReference type="NCBI Taxonomy" id="4803"/>
    <lineage>
        <taxon>Eukaryota</taxon>
        <taxon>Sar</taxon>
        <taxon>Stramenopiles</taxon>
        <taxon>Oomycota</taxon>
        <taxon>Peronosporomycetes</taxon>
        <taxon>Pythiales</taxon>
        <taxon>Pythiaceae</taxon>
    </lineage>
</organism>
<keyword evidence="4 5" id="KW-0342">GTP-binding</keyword>
<dbReference type="SMART" id="SM00864">
    <property type="entry name" value="Tubulin"/>
    <property type="match status" value="1"/>
</dbReference>
<sequence length="528" mass="59244">MPRELITLQVGQCGNQIGRQFWQLALEEHAKNSKKRVFDESMSTFFRNVDTRYSDPQDIPFANGTAPIKSLKARAILVDMEQGPVAETMSGPLGELFDQQQFLTDVSGAGNNWAHGHCLYGPQYRDELLSKLRRAVELCDSLQSFFIIHSMGGGTGSGLGTYILGLLEDHYPEVYRFTTAIFPSEDDDVITSPYNSVLALRQLSEHADCVLPIENEALMDMCMKIPSKTTTASVVQSADFSTGDAPVVQGSRLTDHVDLKALEHLYKAGKTDAASNTNVEQAGGATKQKKKASVAVATSTPKATSAFGEMNNIVARLLTNLTSSMRFEGSLNVDLNEITTNLVPFPKLHFLLSSMSPMFATKDPRQQPRRLAQMFTDAFQRDHQLIRTNPRSGVYLACGLLLRGNVEVSDINANIRRLQSDVRMIHWNQEGFKVGLCSVPPIGQPVSLLCLSNNCCIKETFERMRDRFRKLFVRKAHVHHYTEFMEMEMLTEAQENIRYLIDEYTKLEMSTEPTDLDRPNTRRLQPLF</sequence>
<dbReference type="SUPFAM" id="SSF52490">
    <property type="entry name" value="Tubulin nucleotide-binding domain-like"/>
    <property type="match status" value="1"/>
</dbReference>
<proteinExistence type="inferred from homology"/>
<comment type="caution">
    <text evidence="8">The sequence shown here is derived from an EMBL/GenBank/DDBJ whole genome shotgun (WGS) entry which is preliminary data.</text>
</comment>
<reference evidence="8" key="2">
    <citation type="journal article" date="2023" name="Microbiol Resour">
        <title>Decontamination and Annotation of the Draft Genome Sequence of the Oomycete Lagenidium giganteum ARSEF 373.</title>
        <authorList>
            <person name="Morgan W.R."/>
            <person name="Tartar A."/>
        </authorList>
    </citation>
    <scope>NUCLEOTIDE SEQUENCE</scope>
    <source>
        <strain evidence="8">ARSEF 373</strain>
    </source>
</reference>
<dbReference type="SMART" id="SM00865">
    <property type="entry name" value="Tubulin_C"/>
    <property type="match status" value="1"/>
</dbReference>
<dbReference type="InterPro" id="IPR004057">
    <property type="entry name" value="Epsilon_tubulin"/>
</dbReference>
<dbReference type="CDD" id="cd02190">
    <property type="entry name" value="epsilon_tubulin"/>
    <property type="match status" value="1"/>
</dbReference>
<feature type="domain" description="Tubulin/FtsZ GTPase" evidence="6">
    <location>
        <begin position="58"/>
        <end position="329"/>
    </location>
</feature>
<accession>A0AAV2Z5R8</accession>